<dbReference type="RefSeq" id="WP_318647338.1">
    <property type="nucleotide sequence ID" value="NZ_CP137852.1"/>
</dbReference>
<dbReference type="InterPro" id="IPR005835">
    <property type="entry name" value="NTP_transferase_dom"/>
</dbReference>
<dbReference type="EMBL" id="CP137852">
    <property type="protein sequence ID" value="WPB83360.1"/>
    <property type="molecule type" value="Genomic_DNA"/>
</dbReference>
<protein>
    <submittedName>
        <fullName evidence="2">Sugar phosphate nucleotidyltransferase</fullName>
    </submittedName>
</protein>
<evidence type="ECO:0000313" key="2">
    <source>
        <dbReference type="EMBL" id="WPB83360.1"/>
    </source>
</evidence>
<organism evidence="2 3">
    <name type="scientific">Sediminicoccus rosea</name>
    <dbReference type="NCBI Taxonomy" id="1225128"/>
    <lineage>
        <taxon>Bacteria</taxon>
        <taxon>Pseudomonadati</taxon>
        <taxon>Pseudomonadota</taxon>
        <taxon>Alphaproteobacteria</taxon>
        <taxon>Acetobacterales</taxon>
        <taxon>Roseomonadaceae</taxon>
        <taxon>Sediminicoccus</taxon>
    </lineage>
</organism>
<gene>
    <name evidence="2" type="ORF">R9Z33_14745</name>
</gene>
<feature type="domain" description="Nucleotidyl transferase" evidence="1">
    <location>
        <begin position="4"/>
        <end position="225"/>
    </location>
</feature>
<dbReference type="Pfam" id="PF00483">
    <property type="entry name" value="NTP_transferase"/>
    <property type="match status" value="1"/>
</dbReference>
<dbReference type="Proteomes" id="UP001305521">
    <property type="component" value="Chromosome"/>
</dbReference>
<sequence length="239" mass="26210">MQVLVMAGGRGTRLGPYTATFPKPLVPIGDMPILELLLRQFKAAGVTEVILAVNHLHHLLRAFFGEGERLGMKISYSLEDSPLGTAGPIGLVRDQLQETFFVSNGDLLTTLDFATMLAAHRTAGADATIASFRREMKSEFGVLETDAEMHMTGYLEKPVQTHLVSMGLYVLQRDAVVPLVTPGERLDMPDLMRALVAGGRRVLCHAPECFWLDIGRPDDYAQAQALFDTDRGRFLPDGA</sequence>
<reference evidence="2 3" key="1">
    <citation type="submission" date="2023-11" db="EMBL/GenBank/DDBJ databases">
        <title>Arctic aerobic anoxygenic photoheterotroph Sediminicoccus rosea KRV36 adapts its photosynthesis to long days of polar summer.</title>
        <authorList>
            <person name="Tomasch J."/>
            <person name="Kopejtka K."/>
            <person name="Bily T."/>
            <person name="Gardiner A.T."/>
            <person name="Gardian Z."/>
            <person name="Shivaramu S."/>
            <person name="Koblizek M."/>
            <person name="Engelhardt F."/>
            <person name="Kaftan D."/>
        </authorList>
    </citation>
    <scope>NUCLEOTIDE SEQUENCE [LARGE SCALE GENOMIC DNA]</scope>
    <source>
        <strain evidence="2 3">R-30</strain>
    </source>
</reference>
<dbReference type="InterPro" id="IPR050486">
    <property type="entry name" value="Mannose-1P_guanyltransferase"/>
</dbReference>
<dbReference type="PANTHER" id="PTHR22572">
    <property type="entry name" value="SUGAR-1-PHOSPHATE GUANYL TRANSFERASE"/>
    <property type="match status" value="1"/>
</dbReference>
<evidence type="ECO:0000313" key="3">
    <source>
        <dbReference type="Proteomes" id="UP001305521"/>
    </source>
</evidence>
<proteinExistence type="predicted"/>
<name>A0ABZ0PCJ3_9PROT</name>
<accession>A0ABZ0PCJ3</accession>
<dbReference type="InterPro" id="IPR029044">
    <property type="entry name" value="Nucleotide-diphossugar_trans"/>
</dbReference>
<keyword evidence="3" id="KW-1185">Reference proteome</keyword>
<evidence type="ECO:0000259" key="1">
    <source>
        <dbReference type="Pfam" id="PF00483"/>
    </source>
</evidence>
<dbReference type="Gene3D" id="3.90.550.10">
    <property type="entry name" value="Spore Coat Polysaccharide Biosynthesis Protein SpsA, Chain A"/>
    <property type="match status" value="1"/>
</dbReference>
<dbReference type="SUPFAM" id="SSF53448">
    <property type="entry name" value="Nucleotide-diphospho-sugar transferases"/>
    <property type="match status" value="1"/>
</dbReference>